<reference evidence="4 5" key="1">
    <citation type="submission" date="2016-10" db="EMBL/GenBank/DDBJ databases">
        <authorList>
            <person name="de Groot N.N."/>
        </authorList>
    </citation>
    <scope>NUCLEOTIDE SEQUENCE [LARGE SCALE GENOMIC DNA]</scope>
    <source>
        <strain evidence="4 5">CGMCC 1.9159</strain>
    </source>
</reference>
<evidence type="ECO:0000256" key="1">
    <source>
        <dbReference type="ARBA" id="ARBA00010088"/>
    </source>
</evidence>
<dbReference type="PRINTS" id="PR00793">
    <property type="entry name" value="PROAMNOPTASE"/>
</dbReference>
<dbReference type="OrthoDB" id="9796770at2"/>
<dbReference type="InterPro" id="IPR051601">
    <property type="entry name" value="Serine_prot/Carboxylest_S33"/>
</dbReference>
<keyword evidence="2" id="KW-0378">Hydrolase</keyword>
<dbReference type="RefSeq" id="WP_093253786.1">
    <property type="nucleotide sequence ID" value="NZ_FNGP01000007.1"/>
</dbReference>
<gene>
    <name evidence="4" type="ORF">SAMN04488242_2927</name>
</gene>
<evidence type="ECO:0000256" key="2">
    <source>
        <dbReference type="ARBA" id="ARBA00022801"/>
    </source>
</evidence>
<feature type="domain" description="AB hydrolase-1" evidence="3">
    <location>
        <begin position="48"/>
        <end position="189"/>
    </location>
</feature>
<keyword evidence="5" id="KW-1185">Reference proteome</keyword>
<dbReference type="Proteomes" id="UP000199475">
    <property type="component" value="Unassembled WGS sequence"/>
</dbReference>
<dbReference type="Pfam" id="PF00561">
    <property type="entry name" value="Abhydrolase_1"/>
    <property type="match status" value="1"/>
</dbReference>
<evidence type="ECO:0000313" key="4">
    <source>
        <dbReference type="EMBL" id="SDL82000.1"/>
    </source>
</evidence>
<organism evidence="4 5">
    <name type="scientific">Tessaracoccus oleiagri</name>
    <dbReference type="NCBI Taxonomy" id="686624"/>
    <lineage>
        <taxon>Bacteria</taxon>
        <taxon>Bacillati</taxon>
        <taxon>Actinomycetota</taxon>
        <taxon>Actinomycetes</taxon>
        <taxon>Propionibacteriales</taxon>
        <taxon>Propionibacteriaceae</taxon>
        <taxon>Tessaracoccus</taxon>
    </lineage>
</organism>
<keyword evidence="4" id="KW-0645">Protease</keyword>
<evidence type="ECO:0000259" key="3">
    <source>
        <dbReference type="Pfam" id="PF00561"/>
    </source>
</evidence>
<dbReference type="InterPro" id="IPR029058">
    <property type="entry name" value="AB_hydrolase_fold"/>
</dbReference>
<dbReference type="InterPro" id="IPR000073">
    <property type="entry name" value="AB_hydrolase_1"/>
</dbReference>
<comment type="similarity">
    <text evidence="1">Belongs to the peptidase S33 family.</text>
</comment>
<dbReference type="GO" id="GO:0004177">
    <property type="term" value="F:aminopeptidase activity"/>
    <property type="evidence" value="ECO:0007669"/>
    <property type="project" value="UniProtKB-KW"/>
</dbReference>
<dbReference type="Gene3D" id="3.40.50.1820">
    <property type="entry name" value="alpha/beta hydrolase"/>
    <property type="match status" value="1"/>
</dbReference>
<evidence type="ECO:0000313" key="5">
    <source>
        <dbReference type="Proteomes" id="UP000199475"/>
    </source>
</evidence>
<dbReference type="InterPro" id="IPR002410">
    <property type="entry name" value="Peptidase_S33"/>
</dbReference>
<dbReference type="PANTHER" id="PTHR43248:SF2">
    <property type="entry name" value="PROLYL AMINOPEPTIDASE"/>
    <property type="match status" value="1"/>
</dbReference>
<sequence>MAEYTHGLRIEKHRLTLPLVWGAKSDLRMIDVFARVITRRDGEDLPYLVYLQGGPGSEAPRPGDGNPSWLKTALERYRVVMIDQRGTGLSTPVGDELLEMSVSEATEYATHLRADSIVRDCEAFRELLGVDQWSLLGQSFGGFCTTHYLSRFPDSIAHAYFTGGLPAVGRSADEIYALTYEKMAEKSRQYFRWYPDDAERMQQLHDLAFDGELRLPNGDAVSPSMLKSLGHLLGMSNGAERLHWLLEHDPWSNAFRHDLHDTLPFHLRNPLYLILHESSMADGVRTAWAAARVRPEEFDEDPLLLTGEHLMPEWFDELPAWRPWSDVANALADVDWPKLYDENALRLSGARGAAAVYYGDVYVPLEHSMETAELLPNVSAWVTNEYEHDGLRSSNGKVLRHLFELAHGERLR</sequence>
<keyword evidence="4" id="KW-0031">Aminopeptidase</keyword>
<name>A0A1G9N697_9ACTN</name>
<dbReference type="SUPFAM" id="SSF53474">
    <property type="entry name" value="alpha/beta-Hydrolases"/>
    <property type="match status" value="1"/>
</dbReference>
<dbReference type="AlphaFoldDB" id="A0A1G9N697"/>
<dbReference type="GO" id="GO:0006508">
    <property type="term" value="P:proteolysis"/>
    <property type="evidence" value="ECO:0007669"/>
    <property type="project" value="InterPro"/>
</dbReference>
<protein>
    <submittedName>
        <fullName evidence="4">Prolyl aminopeptidase 2. Serine peptidase. MEROPS family S33</fullName>
    </submittedName>
</protein>
<dbReference type="EMBL" id="FNGP01000007">
    <property type="protein sequence ID" value="SDL82000.1"/>
    <property type="molecule type" value="Genomic_DNA"/>
</dbReference>
<dbReference type="STRING" id="686624.SAMN04488242_2927"/>
<accession>A0A1G9N697</accession>
<proteinExistence type="inferred from homology"/>
<dbReference type="PANTHER" id="PTHR43248">
    <property type="entry name" value="2-SUCCINYL-6-HYDROXY-2,4-CYCLOHEXADIENE-1-CARBOXYLATE SYNTHASE"/>
    <property type="match status" value="1"/>
</dbReference>